<accession>A0ACC2LV00</accession>
<dbReference type="Proteomes" id="UP001234297">
    <property type="component" value="Chromosome 3"/>
</dbReference>
<keyword evidence="2" id="KW-1185">Reference proteome</keyword>
<proteinExistence type="predicted"/>
<sequence>MMIGTSTRRRGKCPWAKQQKMIEDDTTDRFQEDEEEEEQEHEDEDEEEEEGKWAKHYTSLHEILLVGEGDFSFSLCLANAFGSASNIVTTSLDNYDVVTKKYGQAKSNILNLLKMGATVLHGVDATKMKLHTDLSMRKFDRIIFNFPHAGFHGKEDAINLIRLHRNLVQGFFRNASRMLRPNGEVHVSHKTSAPYDRWNLEELASKCSLSLTECVNFEKADYPGYHNKRGDGAGCDKPFRLGECSTFKFRINTKKEKMISEATASYLCGQSPLDITETQHTIPTRGTLDENQFGRARSFDGTDHLICYPQMSNPSSVQDLFRIPRGNARISSANYHLCSVRCEQMDHTIALPEIPGAQHWNLRHPGENDHSLSFHYRGVTYALPVMRGHFNHTDTSNVTSACWRIFGDYLLHNNEMFGRTDYDFRSAIQGFLTNGYEMYENERPEGIHGYVRCLLELHHLTILKLKHLSMLLGPDF</sequence>
<evidence type="ECO:0000313" key="1">
    <source>
        <dbReference type="EMBL" id="KAJ8637159.1"/>
    </source>
</evidence>
<comment type="caution">
    <text evidence="1">The sequence shown here is derived from an EMBL/GenBank/DDBJ whole genome shotgun (WGS) entry which is preliminary data.</text>
</comment>
<evidence type="ECO:0000313" key="2">
    <source>
        <dbReference type="Proteomes" id="UP001234297"/>
    </source>
</evidence>
<reference evidence="1 2" key="1">
    <citation type="journal article" date="2022" name="Hortic Res">
        <title>A haplotype resolved chromosomal level avocado genome allows analysis of novel avocado genes.</title>
        <authorList>
            <person name="Nath O."/>
            <person name="Fletcher S.J."/>
            <person name="Hayward A."/>
            <person name="Shaw L.M."/>
            <person name="Masouleh A.K."/>
            <person name="Furtado A."/>
            <person name="Henry R.J."/>
            <person name="Mitter N."/>
        </authorList>
    </citation>
    <scope>NUCLEOTIDE SEQUENCE [LARGE SCALE GENOMIC DNA]</scope>
    <source>
        <strain evidence="2">cv. Hass</strain>
    </source>
</reference>
<dbReference type="EMBL" id="CM056811">
    <property type="protein sequence ID" value="KAJ8637159.1"/>
    <property type="molecule type" value="Genomic_DNA"/>
</dbReference>
<protein>
    <submittedName>
        <fullName evidence="1">Uncharacterized protein</fullName>
    </submittedName>
</protein>
<organism evidence="1 2">
    <name type="scientific">Persea americana</name>
    <name type="common">Avocado</name>
    <dbReference type="NCBI Taxonomy" id="3435"/>
    <lineage>
        <taxon>Eukaryota</taxon>
        <taxon>Viridiplantae</taxon>
        <taxon>Streptophyta</taxon>
        <taxon>Embryophyta</taxon>
        <taxon>Tracheophyta</taxon>
        <taxon>Spermatophyta</taxon>
        <taxon>Magnoliopsida</taxon>
        <taxon>Magnoliidae</taxon>
        <taxon>Laurales</taxon>
        <taxon>Lauraceae</taxon>
        <taxon>Persea</taxon>
    </lineage>
</organism>
<name>A0ACC2LV00_PERAE</name>
<gene>
    <name evidence="1" type="ORF">MRB53_011426</name>
</gene>